<reference evidence="15" key="1">
    <citation type="submission" date="2025-08" db="UniProtKB">
        <authorList>
            <consortium name="RefSeq"/>
        </authorList>
    </citation>
    <scope>IDENTIFICATION</scope>
    <source>
        <tissue evidence="15">Skeletal muscle</tissue>
    </source>
</reference>
<evidence type="ECO:0000256" key="3">
    <source>
        <dbReference type="ARBA" id="ARBA00022511"/>
    </source>
</evidence>
<evidence type="ECO:0000259" key="13">
    <source>
        <dbReference type="PROSITE" id="PS50158"/>
    </source>
</evidence>
<name>A0A6I9Y4C2_9SAUR</name>
<evidence type="ECO:0000256" key="1">
    <source>
        <dbReference type="ARBA" id="ARBA00019628"/>
    </source>
</evidence>
<keyword evidence="7" id="KW-0479">Metal-binding</keyword>
<dbReference type="SMART" id="SM00343">
    <property type="entry name" value="ZnF_C2HC"/>
    <property type="match status" value="2"/>
</dbReference>
<evidence type="ECO:0000256" key="5">
    <source>
        <dbReference type="ARBA" id="ARBA00022581"/>
    </source>
</evidence>
<dbReference type="InterPro" id="IPR050195">
    <property type="entry name" value="Primate_lentivir_Gag_pol-like"/>
</dbReference>
<evidence type="ECO:0000256" key="8">
    <source>
        <dbReference type="ARBA" id="ARBA00022771"/>
    </source>
</evidence>
<dbReference type="AlphaFoldDB" id="A0A6I9Y4C2"/>
<dbReference type="PANTHER" id="PTHR40389">
    <property type="entry name" value="ENDOGENOUS RETROVIRUS GROUP K MEMBER 24 GAG POLYPROTEIN-RELATED"/>
    <property type="match status" value="1"/>
</dbReference>
<dbReference type="Gene3D" id="1.10.1200.30">
    <property type="match status" value="1"/>
</dbReference>
<dbReference type="GeneID" id="106546401"/>
<evidence type="ECO:0000256" key="9">
    <source>
        <dbReference type="ARBA" id="ARBA00022833"/>
    </source>
</evidence>
<keyword evidence="9" id="KW-0862">Zinc</keyword>
<dbReference type="SUPFAM" id="SSF57756">
    <property type="entry name" value="Retrovirus zinc finger-like domains"/>
    <property type="match status" value="2"/>
</dbReference>
<proteinExistence type="predicted"/>
<dbReference type="Pfam" id="PF00607">
    <property type="entry name" value="Gag_p24"/>
    <property type="match status" value="1"/>
</dbReference>
<dbReference type="InterPro" id="IPR008919">
    <property type="entry name" value="Retrov_capsid_N"/>
</dbReference>
<feature type="compositionally biased region" description="Polar residues" evidence="12">
    <location>
        <begin position="112"/>
        <end position="132"/>
    </location>
</feature>
<protein>
    <recommendedName>
        <fullName evidence="1">Gag polyprotein</fullName>
    </recommendedName>
</protein>
<dbReference type="SUPFAM" id="SSF47836">
    <property type="entry name" value="Retroviral matrix proteins"/>
    <property type="match status" value="1"/>
</dbReference>
<dbReference type="GO" id="GO:0039702">
    <property type="term" value="P:viral budding via host ESCRT complex"/>
    <property type="evidence" value="ECO:0007669"/>
    <property type="project" value="UniProtKB-KW"/>
</dbReference>
<evidence type="ECO:0000256" key="12">
    <source>
        <dbReference type="SAM" id="MobiDB-lite"/>
    </source>
</evidence>
<evidence type="ECO:0000256" key="10">
    <source>
        <dbReference type="ARBA" id="ARBA00022870"/>
    </source>
</evidence>
<dbReference type="Pfam" id="PF02337">
    <property type="entry name" value="Gag_p10"/>
    <property type="match status" value="1"/>
</dbReference>
<gene>
    <name evidence="15" type="primary">LOC106546401</name>
</gene>
<dbReference type="InterPro" id="IPR038124">
    <property type="entry name" value="B_retro_matrix_sf"/>
</dbReference>
<dbReference type="OrthoDB" id="9048915at2759"/>
<dbReference type="PROSITE" id="PS50158">
    <property type="entry name" value="ZF_CCHC"/>
    <property type="match status" value="1"/>
</dbReference>
<evidence type="ECO:0000256" key="4">
    <source>
        <dbReference type="ARBA" id="ARBA00022553"/>
    </source>
</evidence>
<dbReference type="Gene3D" id="1.10.375.10">
    <property type="entry name" value="Human Immunodeficiency Virus Type 1 Capsid Protein"/>
    <property type="match status" value="1"/>
</dbReference>
<dbReference type="SUPFAM" id="SSF47353">
    <property type="entry name" value="Retrovirus capsid dimerization domain-like"/>
    <property type="match status" value="1"/>
</dbReference>
<dbReference type="GO" id="GO:0003676">
    <property type="term" value="F:nucleic acid binding"/>
    <property type="evidence" value="ECO:0007669"/>
    <property type="project" value="InterPro"/>
</dbReference>
<keyword evidence="10" id="KW-0472">Membrane</keyword>
<evidence type="ECO:0000256" key="2">
    <source>
        <dbReference type="ARBA" id="ARBA00022462"/>
    </source>
</evidence>
<feature type="region of interest" description="Disordered" evidence="12">
    <location>
        <begin position="101"/>
        <end position="143"/>
    </location>
</feature>
<dbReference type="KEGG" id="tsr:106546401"/>
<feature type="compositionally biased region" description="Pro residues" evidence="12">
    <location>
        <begin position="133"/>
        <end position="142"/>
    </location>
</feature>
<dbReference type="PANTHER" id="PTHR40389:SF4">
    <property type="match status" value="1"/>
</dbReference>
<dbReference type="GO" id="GO:0008270">
    <property type="term" value="F:zinc ion binding"/>
    <property type="evidence" value="ECO:0007669"/>
    <property type="project" value="UniProtKB-KW"/>
</dbReference>
<dbReference type="InterPro" id="IPR010999">
    <property type="entry name" value="Retrovr_matrix"/>
</dbReference>
<dbReference type="InterPro" id="IPR001878">
    <property type="entry name" value="Znf_CCHC"/>
</dbReference>
<evidence type="ECO:0000256" key="7">
    <source>
        <dbReference type="ARBA" id="ARBA00022723"/>
    </source>
</evidence>
<keyword evidence="14" id="KW-1185">Reference proteome</keyword>
<keyword evidence="4" id="KW-0597">Phosphoprotein</keyword>
<dbReference type="SUPFAM" id="SSF47943">
    <property type="entry name" value="Retrovirus capsid protein, N-terminal core domain"/>
    <property type="match status" value="1"/>
</dbReference>
<feature type="domain" description="CCHC-type" evidence="13">
    <location>
        <begin position="418"/>
        <end position="432"/>
    </location>
</feature>
<dbReference type="InterPro" id="IPR045345">
    <property type="entry name" value="Gag_p24_C"/>
</dbReference>
<dbReference type="InterPro" id="IPR003322">
    <property type="entry name" value="B_retro_matrix"/>
</dbReference>
<keyword evidence="10" id="KW-1043">Host membrane</keyword>
<keyword evidence="5" id="KW-0945">Host-virus interaction</keyword>
<keyword evidence="8 11" id="KW-0863">Zinc-finger</keyword>
<evidence type="ECO:0000256" key="11">
    <source>
        <dbReference type="PROSITE-ProRule" id="PRU00047"/>
    </source>
</evidence>
<keyword evidence="6" id="KW-1198">Viral budding</keyword>
<keyword evidence="2" id="KW-1187">Viral budding via the host ESCRT complexes</keyword>
<accession>A0A6I9Y4C2</accession>
<dbReference type="Gene3D" id="4.10.60.10">
    <property type="entry name" value="Zinc finger, CCHC-type"/>
    <property type="match status" value="1"/>
</dbReference>
<dbReference type="Pfam" id="PF00098">
    <property type="entry name" value="zf-CCHC"/>
    <property type="match status" value="1"/>
</dbReference>
<dbReference type="Proteomes" id="UP000504617">
    <property type="component" value="Unplaced"/>
</dbReference>
<dbReference type="Gene3D" id="1.10.150.490">
    <property type="entry name" value="Retroviral GAG p10 protein"/>
    <property type="match status" value="1"/>
</dbReference>
<dbReference type="GO" id="GO:0005198">
    <property type="term" value="F:structural molecule activity"/>
    <property type="evidence" value="ECO:0007669"/>
    <property type="project" value="InterPro"/>
</dbReference>
<dbReference type="InterPro" id="IPR036875">
    <property type="entry name" value="Znf_CCHC_sf"/>
</dbReference>
<evidence type="ECO:0000256" key="6">
    <source>
        <dbReference type="ARBA" id="ARBA00022637"/>
    </source>
</evidence>
<evidence type="ECO:0000313" key="15">
    <source>
        <dbReference type="RefSeq" id="XP_013918743.1"/>
    </source>
</evidence>
<dbReference type="RefSeq" id="XP_013918743.1">
    <property type="nucleotide sequence ID" value="XM_014063268.1"/>
</dbReference>
<dbReference type="Pfam" id="PF19317">
    <property type="entry name" value="Gag_p24_C"/>
    <property type="match status" value="1"/>
</dbReference>
<keyword evidence="3" id="KW-1032">Host cell membrane</keyword>
<organism evidence="14 15">
    <name type="scientific">Thamnophis sirtalis</name>
    <dbReference type="NCBI Taxonomy" id="35019"/>
    <lineage>
        <taxon>Eukaryota</taxon>
        <taxon>Metazoa</taxon>
        <taxon>Chordata</taxon>
        <taxon>Craniata</taxon>
        <taxon>Vertebrata</taxon>
        <taxon>Euteleostomi</taxon>
        <taxon>Lepidosauria</taxon>
        <taxon>Squamata</taxon>
        <taxon>Bifurcata</taxon>
        <taxon>Unidentata</taxon>
        <taxon>Episquamata</taxon>
        <taxon>Toxicofera</taxon>
        <taxon>Serpentes</taxon>
        <taxon>Colubroidea</taxon>
        <taxon>Colubridae</taxon>
        <taxon>Natricinae</taxon>
        <taxon>Thamnophis</taxon>
    </lineage>
</organism>
<dbReference type="InterPro" id="IPR008916">
    <property type="entry name" value="Retrov_capsid_C"/>
</dbReference>
<evidence type="ECO:0000313" key="14">
    <source>
        <dbReference type="Proteomes" id="UP000504617"/>
    </source>
</evidence>
<keyword evidence="6" id="KW-1188">Viral release from host cell</keyword>
<sequence>MGTGFSKSQVAHLHELREFTKSSIVVLKNGKKLPRPTKTELTVLLKYIYEHCPAYPEKGSIRTSTWIKLGTYLHESPRAPAKMLATWRIIVECLKIHEEPLTAEPGPPPAYQSDTKLPQLGESTTLVPSGPSQSPPEVPAPRAPLKGGAVASTLWDALQNGDLDLEDSSRVPPVNMKPDPANPAGPQIPVYTPVPYKAIKDIKEATAMYGITSPYTRGLIECLGNIYWLVLDDWKLLFLMILTHFQYAIWSSAYEIEIERQSAWGLPPGVTNGHLIGGVGFETPQQQAAVPWEASRIISRAANTALLKVDDPEDGPKKLFTKLYQGPSQNYQDFVDDLKKAIDRQVDNHEGRQLLLRILAYKNANYDCQCILQPLVDQPGADIADYLEACRVVGTVTYKMDALAAALQQYRARHSGNCFNCGKPGHFRAQCRAPGGGSRRQNNQAKPKTVCPRCKKGFHWAKQCRTNRPPSLGN</sequence>